<evidence type="ECO:0000256" key="2">
    <source>
        <dbReference type="ARBA" id="ARBA00022801"/>
    </source>
</evidence>
<comment type="caution">
    <text evidence="8">The sequence shown here is derived from an EMBL/GenBank/DDBJ whole genome shotgun (WGS) entry which is preliminary data.</text>
</comment>
<accession>A0A9X3WL52</accession>
<dbReference type="GO" id="GO:0003724">
    <property type="term" value="F:RNA helicase activity"/>
    <property type="evidence" value="ECO:0007669"/>
    <property type="project" value="TreeGrafter"/>
</dbReference>
<evidence type="ECO:0000259" key="5">
    <source>
        <dbReference type="PROSITE" id="PS51192"/>
    </source>
</evidence>
<proteinExistence type="predicted"/>
<dbReference type="EMBL" id="JAMQJZ010000006">
    <property type="protein sequence ID" value="MDC3420705.1"/>
    <property type="molecule type" value="Genomic_DNA"/>
</dbReference>
<evidence type="ECO:0000313" key="8">
    <source>
        <dbReference type="EMBL" id="MDC3420705.1"/>
    </source>
</evidence>
<evidence type="ECO:0000256" key="3">
    <source>
        <dbReference type="ARBA" id="ARBA00022806"/>
    </source>
</evidence>
<feature type="domain" description="Helicase ATP-binding" evidence="6">
    <location>
        <begin position="1"/>
        <end position="281"/>
    </location>
</feature>
<dbReference type="SMART" id="SM00487">
    <property type="entry name" value="DEXDc"/>
    <property type="match status" value="1"/>
</dbReference>
<protein>
    <submittedName>
        <fullName evidence="8">DEAD/DEAH box helicase</fullName>
    </submittedName>
</protein>
<dbReference type="InterPro" id="IPR011545">
    <property type="entry name" value="DEAD/DEAH_box_helicase_dom"/>
</dbReference>
<evidence type="ECO:0000313" key="9">
    <source>
        <dbReference type="Proteomes" id="UP001145072"/>
    </source>
</evidence>
<dbReference type="GO" id="GO:0005829">
    <property type="term" value="C:cytosol"/>
    <property type="evidence" value="ECO:0007669"/>
    <property type="project" value="TreeGrafter"/>
</dbReference>
<keyword evidence="9" id="KW-1185">Reference proteome</keyword>
<dbReference type="PROSITE" id="PS51193">
    <property type="entry name" value="HELICASE_ATP_BIND_2"/>
    <property type="match status" value="1"/>
</dbReference>
<feature type="domain" description="Helicase ATP-binding" evidence="5">
    <location>
        <begin position="29"/>
        <end position="199"/>
    </location>
</feature>
<evidence type="ECO:0000256" key="1">
    <source>
        <dbReference type="ARBA" id="ARBA00022741"/>
    </source>
</evidence>
<keyword evidence="2" id="KW-0378">Hydrolase</keyword>
<dbReference type="PANTHER" id="PTHR47963:SF7">
    <property type="entry name" value="ATP-DEPENDENT RNA HELICASE YFML-RELATED"/>
    <property type="match status" value="1"/>
</dbReference>
<dbReference type="GO" id="GO:0005840">
    <property type="term" value="C:ribosome"/>
    <property type="evidence" value="ECO:0007669"/>
    <property type="project" value="TreeGrafter"/>
</dbReference>
<keyword evidence="4" id="KW-0067">ATP-binding</keyword>
<dbReference type="GO" id="GO:0005524">
    <property type="term" value="F:ATP binding"/>
    <property type="evidence" value="ECO:0007669"/>
    <property type="project" value="UniProtKB-KW"/>
</dbReference>
<dbReference type="Pfam" id="PF00270">
    <property type="entry name" value="DEAD"/>
    <property type="match status" value="1"/>
</dbReference>
<sequence>MFENMRTFLEKAWNSSGFKELTPVQMKTSELIAEGEDLIVESPTGSGKTLAYLIPLLQKLDLDQVHTQIIVLASSHELVMQINTTLQDWIKDSGISSTTLIGGANIKRQVEKLKKKPKIVVGTPGRVHELIKMKKLKVHEVKTVVLDEADQLLVPEHRSTIDSIIKGTPQVRQILLFSATLPESVENEAMTFMQQPKVIRISKKEINHPPVDHLYFVCEAREKIEVLRKLIRIIDGKALVFFSDINNLSVIAEKLEYKGIIASTLHSSSKKQEREQAIKKFRTGQSDVLLATDVAARGLDIQDLTHVIHMDISPDTAQYIHRSGRTGRLGSEGGTVISIVSGGEIKNLKKISRDQGFILEEKSLYKGQIKNNR</sequence>
<dbReference type="Gene3D" id="3.40.50.300">
    <property type="entry name" value="P-loop containing nucleotide triphosphate hydrolases"/>
    <property type="match status" value="2"/>
</dbReference>
<dbReference type="InterPro" id="IPR001650">
    <property type="entry name" value="Helicase_C-like"/>
</dbReference>
<dbReference type="SUPFAM" id="SSF52540">
    <property type="entry name" value="P-loop containing nucleoside triphosphate hydrolases"/>
    <property type="match status" value="1"/>
</dbReference>
<gene>
    <name evidence="8" type="ORF">NC661_10025</name>
</gene>
<keyword evidence="1" id="KW-0547">Nucleotide-binding</keyword>
<dbReference type="InterPro" id="IPR027417">
    <property type="entry name" value="P-loop_NTPase"/>
</dbReference>
<dbReference type="InterPro" id="IPR014013">
    <property type="entry name" value="Helic_SF1/SF2_ATP-bd_DinG/Rad3"/>
</dbReference>
<evidence type="ECO:0000259" key="6">
    <source>
        <dbReference type="PROSITE" id="PS51193"/>
    </source>
</evidence>
<organism evidence="8 9">
    <name type="scientific">Aquibacillus koreensis</name>
    <dbReference type="NCBI Taxonomy" id="279446"/>
    <lineage>
        <taxon>Bacteria</taxon>
        <taxon>Bacillati</taxon>
        <taxon>Bacillota</taxon>
        <taxon>Bacilli</taxon>
        <taxon>Bacillales</taxon>
        <taxon>Bacillaceae</taxon>
        <taxon>Aquibacillus</taxon>
    </lineage>
</organism>
<keyword evidence="3 8" id="KW-0347">Helicase</keyword>
<dbReference type="InterPro" id="IPR014001">
    <property type="entry name" value="Helicase_ATP-bd"/>
</dbReference>
<dbReference type="Pfam" id="PF00271">
    <property type="entry name" value="Helicase_C"/>
    <property type="match status" value="1"/>
</dbReference>
<dbReference type="PANTHER" id="PTHR47963">
    <property type="entry name" value="DEAD-BOX ATP-DEPENDENT RNA HELICASE 47, MITOCHONDRIAL"/>
    <property type="match status" value="1"/>
</dbReference>
<dbReference type="SMART" id="SM00490">
    <property type="entry name" value="HELICc"/>
    <property type="match status" value="1"/>
</dbReference>
<feature type="domain" description="Helicase C-terminal" evidence="7">
    <location>
        <begin position="226"/>
        <end position="373"/>
    </location>
</feature>
<dbReference type="CDD" id="cd18787">
    <property type="entry name" value="SF2_C_DEAD"/>
    <property type="match status" value="1"/>
</dbReference>
<dbReference type="AlphaFoldDB" id="A0A9X3WL52"/>
<dbReference type="GO" id="GO:0009409">
    <property type="term" value="P:response to cold"/>
    <property type="evidence" value="ECO:0007669"/>
    <property type="project" value="TreeGrafter"/>
</dbReference>
<dbReference type="GO" id="GO:0033592">
    <property type="term" value="F:RNA strand annealing activity"/>
    <property type="evidence" value="ECO:0007669"/>
    <property type="project" value="TreeGrafter"/>
</dbReference>
<dbReference type="RefSeq" id="WP_259865687.1">
    <property type="nucleotide sequence ID" value="NZ_JAMQJZ010000006.1"/>
</dbReference>
<dbReference type="PROSITE" id="PS51194">
    <property type="entry name" value="HELICASE_CTER"/>
    <property type="match status" value="1"/>
</dbReference>
<evidence type="ECO:0000256" key="4">
    <source>
        <dbReference type="ARBA" id="ARBA00022840"/>
    </source>
</evidence>
<dbReference type="CDD" id="cd00268">
    <property type="entry name" value="DEADc"/>
    <property type="match status" value="1"/>
</dbReference>
<dbReference type="InterPro" id="IPR050547">
    <property type="entry name" value="DEAD_box_RNA_helicases"/>
</dbReference>
<name>A0A9X3WL52_9BACI</name>
<dbReference type="GO" id="GO:0016787">
    <property type="term" value="F:hydrolase activity"/>
    <property type="evidence" value="ECO:0007669"/>
    <property type="project" value="UniProtKB-KW"/>
</dbReference>
<dbReference type="Proteomes" id="UP001145072">
    <property type="component" value="Unassembled WGS sequence"/>
</dbReference>
<evidence type="ECO:0000259" key="7">
    <source>
        <dbReference type="PROSITE" id="PS51194"/>
    </source>
</evidence>
<dbReference type="InterPro" id="IPR044742">
    <property type="entry name" value="DEAD/DEAH_RhlB"/>
</dbReference>
<dbReference type="PROSITE" id="PS51192">
    <property type="entry name" value="HELICASE_ATP_BIND_1"/>
    <property type="match status" value="1"/>
</dbReference>
<reference evidence="8" key="1">
    <citation type="submission" date="2022-06" db="EMBL/GenBank/DDBJ databases">
        <title>Aquibacillus sp. a new bacterium isolated from soil saline samples.</title>
        <authorList>
            <person name="Galisteo C."/>
            <person name="De La Haba R."/>
            <person name="Sanchez-Porro C."/>
            <person name="Ventosa A."/>
        </authorList>
    </citation>
    <scope>NUCLEOTIDE SEQUENCE</scope>
    <source>
        <strain evidence="8">JCM 12387</strain>
    </source>
</reference>